<evidence type="ECO:0000256" key="4">
    <source>
        <dbReference type="ARBA" id="ARBA00022692"/>
    </source>
</evidence>
<dbReference type="PROSITE" id="PS50850">
    <property type="entry name" value="MFS"/>
    <property type="match status" value="1"/>
</dbReference>
<evidence type="ECO:0000313" key="11">
    <source>
        <dbReference type="EMBL" id="CAI8013005.1"/>
    </source>
</evidence>
<sequence>MTVPIYLAECAPVHLRGRLTVADNMAITAGQFVAAVIDYGFSYMGQGWRFMLGLAAIPAAVRFIAFFFLPESPRWLVGRGRRDAARGVLMRLRRGPGAGETDVSAAVDTELREIQENLEEREKENKQNILRKLWIILRTRHLLLALIVGCGIQIIQQLSGINTVMYYSPTILHMAGVRDNHTAIGLGAVVAFGNFIFTLIGLYLVERLGRRKLVLSSLAGVIVSLVLLGLAFFLANSVSPSAFAPADITPNDTFWDGQCRARSRVCSVWNNCDDCVINDECSYCVFNGSFGSHDAVGLCVASSDSSLHHNRQCYVPNSLISYTSADGDDCFSLEVGNMTVETYETCPNKFAWLILATLVMYIVAFSPGMGPVPWTVNAEIYPNWARSVGNSVATTANWASNLLVSVTFLHLTRYLTRYGAFWLYAVIAACGWVFLFLLLPETKGRPLEDVEELFQRPLCPPPGISSAGSGCTVPGRVDQGKIEEDNDRD</sequence>
<keyword evidence="4 9" id="KW-0812">Transmembrane</keyword>
<evidence type="ECO:0000256" key="6">
    <source>
        <dbReference type="ARBA" id="ARBA00023136"/>
    </source>
</evidence>
<feature type="transmembrane region" description="Helical" evidence="9">
    <location>
        <begin position="421"/>
        <end position="439"/>
    </location>
</feature>
<dbReference type="InterPro" id="IPR005828">
    <property type="entry name" value="MFS_sugar_transport-like"/>
</dbReference>
<evidence type="ECO:0000313" key="12">
    <source>
        <dbReference type="Proteomes" id="UP001174909"/>
    </source>
</evidence>
<evidence type="ECO:0000256" key="7">
    <source>
        <dbReference type="SAM" id="Coils"/>
    </source>
</evidence>
<keyword evidence="6 9" id="KW-0472">Membrane</keyword>
<evidence type="ECO:0000256" key="5">
    <source>
        <dbReference type="ARBA" id="ARBA00022989"/>
    </source>
</evidence>
<feature type="domain" description="Major facilitator superfamily (MFS) profile" evidence="10">
    <location>
        <begin position="1"/>
        <end position="443"/>
    </location>
</feature>
<dbReference type="PROSITE" id="PS00216">
    <property type="entry name" value="SUGAR_TRANSPORT_1"/>
    <property type="match status" value="1"/>
</dbReference>
<keyword evidence="12" id="KW-1185">Reference proteome</keyword>
<dbReference type="Gene3D" id="1.20.1250.20">
    <property type="entry name" value="MFS general substrate transporter like domains"/>
    <property type="match status" value="2"/>
</dbReference>
<feature type="transmembrane region" description="Helical" evidence="9">
    <location>
        <begin position="141"/>
        <end position="161"/>
    </location>
</feature>
<evidence type="ECO:0000256" key="8">
    <source>
        <dbReference type="SAM" id="MobiDB-lite"/>
    </source>
</evidence>
<dbReference type="InterPro" id="IPR020846">
    <property type="entry name" value="MFS_dom"/>
</dbReference>
<proteinExistence type="inferred from homology"/>
<dbReference type="Proteomes" id="UP001174909">
    <property type="component" value="Unassembled WGS sequence"/>
</dbReference>
<dbReference type="PANTHER" id="PTHR48020:SF12">
    <property type="entry name" value="PROTON MYO-INOSITOL COTRANSPORTER"/>
    <property type="match status" value="1"/>
</dbReference>
<evidence type="ECO:0000256" key="1">
    <source>
        <dbReference type="ARBA" id="ARBA00004141"/>
    </source>
</evidence>
<dbReference type="InterPro" id="IPR050814">
    <property type="entry name" value="Myo-inositol_Transporter"/>
</dbReference>
<comment type="similarity">
    <text evidence="2">Belongs to the major facilitator superfamily. Sugar transporter (TC 2.A.1.1) family.</text>
</comment>
<dbReference type="GO" id="GO:0005366">
    <property type="term" value="F:myo-inositol:proton symporter activity"/>
    <property type="evidence" value="ECO:0007669"/>
    <property type="project" value="TreeGrafter"/>
</dbReference>
<protein>
    <submittedName>
        <fullName evidence="11">Proton myo-inositol cotransporter</fullName>
    </submittedName>
</protein>
<name>A0AA35RK52_GEOBA</name>
<dbReference type="Pfam" id="PF00083">
    <property type="entry name" value="Sugar_tr"/>
    <property type="match status" value="2"/>
</dbReference>
<organism evidence="11 12">
    <name type="scientific">Geodia barretti</name>
    <name type="common">Barrett's horny sponge</name>
    <dbReference type="NCBI Taxonomy" id="519541"/>
    <lineage>
        <taxon>Eukaryota</taxon>
        <taxon>Metazoa</taxon>
        <taxon>Porifera</taxon>
        <taxon>Demospongiae</taxon>
        <taxon>Heteroscleromorpha</taxon>
        <taxon>Tetractinellida</taxon>
        <taxon>Astrophorina</taxon>
        <taxon>Geodiidae</taxon>
        <taxon>Geodia</taxon>
    </lineage>
</organism>
<evidence type="ECO:0000256" key="3">
    <source>
        <dbReference type="ARBA" id="ARBA00022448"/>
    </source>
</evidence>
<keyword evidence="7" id="KW-0175">Coiled coil</keyword>
<keyword evidence="3" id="KW-0813">Transport</keyword>
<feature type="transmembrane region" description="Helical" evidence="9">
    <location>
        <begin position="213"/>
        <end position="235"/>
    </location>
</feature>
<keyword evidence="5 9" id="KW-1133">Transmembrane helix</keyword>
<comment type="subcellular location">
    <subcellularLocation>
        <location evidence="1">Membrane</location>
        <topology evidence="1">Multi-pass membrane protein</topology>
    </subcellularLocation>
</comment>
<feature type="transmembrane region" description="Helical" evidence="9">
    <location>
        <begin position="48"/>
        <end position="69"/>
    </location>
</feature>
<evidence type="ECO:0000259" key="10">
    <source>
        <dbReference type="PROSITE" id="PS50850"/>
    </source>
</evidence>
<dbReference type="GO" id="GO:0016324">
    <property type="term" value="C:apical plasma membrane"/>
    <property type="evidence" value="ECO:0007669"/>
    <property type="project" value="TreeGrafter"/>
</dbReference>
<dbReference type="PANTHER" id="PTHR48020">
    <property type="entry name" value="PROTON MYO-INOSITOL COTRANSPORTER"/>
    <property type="match status" value="1"/>
</dbReference>
<dbReference type="InterPro" id="IPR036259">
    <property type="entry name" value="MFS_trans_sf"/>
</dbReference>
<feature type="coiled-coil region" evidence="7">
    <location>
        <begin position="104"/>
        <end position="131"/>
    </location>
</feature>
<feature type="compositionally biased region" description="Basic and acidic residues" evidence="8">
    <location>
        <begin position="478"/>
        <end position="489"/>
    </location>
</feature>
<evidence type="ECO:0000256" key="2">
    <source>
        <dbReference type="ARBA" id="ARBA00010992"/>
    </source>
</evidence>
<evidence type="ECO:0000256" key="9">
    <source>
        <dbReference type="SAM" id="Phobius"/>
    </source>
</evidence>
<feature type="transmembrane region" description="Helical" evidence="9">
    <location>
        <begin position="388"/>
        <end position="409"/>
    </location>
</feature>
<feature type="transmembrane region" description="Helical" evidence="9">
    <location>
        <begin position="350"/>
        <end position="376"/>
    </location>
</feature>
<feature type="region of interest" description="Disordered" evidence="8">
    <location>
        <begin position="461"/>
        <end position="489"/>
    </location>
</feature>
<accession>A0AA35RK52</accession>
<dbReference type="EMBL" id="CASHTH010001228">
    <property type="protein sequence ID" value="CAI8013005.1"/>
    <property type="molecule type" value="Genomic_DNA"/>
</dbReference>
<reference evidence="11" key="1">
    <citation type="submission" date="2023-03" db="EMBL/GenBank/DDBJ databases">
        <authorList>
            <person name="Steffen K."/>
            <person name="Cardenas P."/>
        </authorList>
    </citation>
    <scope>NUCLEOTIDE SEQUENCE</scope>
</reference>
<dbReference type="InterPro" id="IPR005829">
    <property type="entry name" value="Sugar_transporter_CS"/>
</dbReference>
<dbReference type="AlphaFoldDB" id="A0AA35RK52"/>
<gene>
    <name evidence="11" type="ORF">GBAR_LOCUS8292</name>
</gene>
<dbReference type="SUPFAM" id="SSF103473">
    <property type="entry name" value="MFS general substrate transporter"/>
    <property type="match status" value="1"/>
</dbReference>
<feature type="transmembrane region" description="Helical" evidence="9">
    <location>
        <begin position="181"/>
        <end position="204"/>
    </location>
</feature>
<comment type="caution">
    <text evidence="11">The sequence shown here is derived from an EMBL/GenBank/DDBJ whole genome shotgun (WGS) entry which is preliminary data.</text>
</comment>